<feature type="non-terminal residue" evidence="1">
    <location>
        <position position="56"/>
    </location>
</feature>
<reference evidence="1" key="1">
    <citation type="journal article" date="2015" name="Nature">
        <title>Complex archaea that bridge the gap between prokaryotes and eukaryotes.</title>
        <authorList>
            <person name="Spang A."/>
            <person name="Saw J.H."/>
            <person name="Jorgensen S.L."/>
            <person name="Zaremba-Niedzwiedzka K."/>
            <person name="Martijn J."/>
            <person name="Lind A.E."/>
            <person name="van Eijk R."/>
            <person name="Schleper C."/>
            <person name="Guy L."/>
            <person name="Ettema T.J."/>
        </authorList>
    </citation>
    <scope>NUCLEOTIDE SEQUENCE</scope>
</reference>
<proteinExistence type="predicted"/>
<dbReference type="EMBL" id="LAZR01037347">
    <property type="protein sequence ID" value="KKL22445.1"/>
    <property type="molecule type" value="Genomic_DNA"/>
</dbReference>
<protein>
    <submittedName>
        <fullName evidence="1">Uncharacterized protein</fullName>
    </submittedName>
</protein>
<evidence type="ECO:0000313" key="1">
    <source>
        <dbReference type="EMBL" id="KKL22445.1"/>
    </source>
</evidence>
<accession>A0A0F9BKS8</accession>
<comment type="caution">
    <text evidence="1">The sequence shown here is derived from an EMBL/GenBank/DDBJ whole genome shotgun (WGS) entry which is preliminary data.</text>
</comment>
<organism evidence="1">
    <name type="scientific">marine sediment metagenome</name>
    <dbReference type="NCBI Taxonomy" id="412755"/>
    <lineage>
        <taxon>unclassified sequences</taxon>
        <taxon>metagenomes</taxon>
        <taxon>ecological metagenomes</taxon>
    </lineage>
</organism>
<dbReference type="AlphaFoldDB" id="A0A0F9BKS8"/>
<gene>
    <name evidence="1" type="ORF">LCGC14_2435400</name>
</gene>
<sequence>MDEVRAQAPLPGGKGVIHKKEYHAGRAVKFKVRQPQVLPAHCVVPSHPDSGQPPGT</sequence>
<name>A0A0F9BKS8_9ZZZZ</name>